<evidence type="ECO:0000313" key="10">
    <source>
        <dbReference type="EMBL" id="RXR30231.1"/>
    </source>
</evidence>
<dbReference type="NCBIfam" id="TIGR00112">
    <property type="entry name" value="proC"/>
    <property type="match status" value="1"/>
</dbReference>
<dbReference type="GO" id="GO:0005737">
    <property type="term" value="C:cytoplasm"/>
    <property type="evidence" value="ECO:0007669"/>
    <property type="project" value="UniProtKB-SubCell"/>
</dbReference>
<dbReference type="FunFam" id="1.10.3730.10:FF:000001">
    <property type="entry name" value="Pyrroline-5-carboxylate reductase"/>
    <property type="match status" value="1"/>
</dbReference>
<dbReference type="Pfam" id="PF03807">
    <property type="entry name" value="F420_oxidored"/>
    <property type="match status" value="1"/>
</dbReference>
<dbReference type="PROSITE" id="PS00521">
    <property type="entry name" value="P5CR"/>
    <property type="match status" value="1"/>
</dbReference>
<evidence type="ECO:0000256" key="2">
    <source>
        <dbReference type="ARBA" id="ARBA00022857"/>
    </source>
</evidence>
<dbReference type="AlphaFoldDB" id="A0A4Q1KK49"/>
<evidence type="ECO:0000259" key="9">
    <source>
        <dbReference type="Pfam" id="PF14748"/>
    </source>
</evidence>
<keyword evidence="11" id="KW-1185">Reference proteome</keyword>
<accession>A0A4Q1KK49</accession>
<gene>
    <name evidence="4 10" type="primary">proC</name>
    <name evidence="10" type="ORF">EQG66_02530</name>
</gene>
<comment type="caution">
    <text evidence="10">The sequence shown here is derived from an EMBL/GenBank/DDBJ whole genome shotgun (WGS) entry which is preliminary data.</text>
</comment>
<keyword evidence="4" id="KW-0963">Cytoplasm</keyword>
<comment type="similarity">
    <text evidence="1 4 7">Belongs to the pyrroline-5-carboxylate reductase family.</text>
</comment>
<evidence type="ECO:0000256" key="4">
    <source>
        <dbReference type="HAMAP-Rule" id="MF_01925"/>
    </source>
</evidence>
<dbReference type="InterPro" id="IPR000304">
    <property type="entry name" value="Pyrroline-COOH_reductase"/>
</dbReference>
<name>A0A4Q1KK49_9SPHN</name>
<dbReference type="UniPathway" id="UPA00098">
    <property type="reaction ID" value="UER00361"/>
</dbReference>
<feature type="domain" description="Pyrroline-5-carboxylate reductase dimerisation" evidence="9">
    <location>
        <begin position="163"/>
        <end position="268"/>
    </location>
</feature>
<dbReference type="SUPFAM" id="SSF51735">
    <property type="entry name" value="NAD(P)-binding Rossmann-fold domains"/>
    <property type="match status" value="1"/>
</dbReference>
<feature type="domain" description="Pyrroline-5-carboxylate reductase catalytic N-terminal" evidence="8">
    <location>
        <begin position="12"/>
        <end position="99"/>
    </location>
</feature>
<comment type="catalytic activity">
    <reaction evidence="4">
        <text>L-proline + NAD(+) = (S)-1-pyrroline-5-carboxylate + NADH + 2 H(+)</text>
        <dbReference type="Rhea" id="RHEA:14105"/>
        <dbReference type="ChEBI" id="CHEBI:15378"/>
        <dbReference type="ChEBI" id="CHEBI:17388"/>
        <dbReference type="ChEBI" id="CHEBI:57540"/>
        <dbReference type="ChEBI" id="CHEBI:57945"/>
        <dbReference type="ChEBI" id="CHEBI:60039"/>
        <dbReference type="EC" id="1.5.1.2"/>
    </reaction>
</comment>
<comment type="function">
    <text evidence="4">Catalyzes the reduction of 1-pyrroline-5-carboxylate (PCA) to L-proline.</text>
</comment>
<evidence type="ECO:0000256" key="3">
    <source>
        <dbReference type="ARBA" id="ARBA00023002"/>
    </source>
</evidence>
<keyword evidence="3 4" id="KW-0560">Oxidoreductase</keyword>
<evidence type="ECO:0000256" key="6">
    <source>
        <dbReference type="PIRSR" id="PIRSR000193-1"/>
    </source>
</evidence>
<comment type="subcellular location">
    <subcellularLocation>
        <location evidence="4">Cytoplasm</location>
    </subcellularLocation>
</comment>
<proteinExistence type="inferred from homology"/>
<dbReference type="Pfam" id="PF14748">
    <property type="entry name" value="P5CR_dimer"/>
    <property type="match status" value="1"/>
</dbReference>
<dbReference type="InterPro" id="IPR029036">
    <property type="entry name" value="P5CR_dimer"/>
</dbReference>
<dbReference type="RefSeq" id="WP_129402983.1">
    <property type="nucleotide sequence ID" value="NZ_SBKP01000002.1"/>
</dbReference>
<protein>
    <recommendedName>
        <fullName evidence="4 5">Pyrroline-5-carboxylate reductase</fullName>
        <shortName evidence="4">P5C reductase</shortName>
        <shortName evidence="4">P5CR</shortName>
        <ecNumber evidence="4 5">1.5.1.2</ecNumber>
    </recommendedName>
    <alternativeName>
        <fullName evidence="4">PCA reductase</fullName>
    </alternativeName>
</protein>
<dbReference type="InterPro" id="IPR008927">
    <property type="entry name" value="6-PGluconate_DH-like_C_sf"/>
</dbReference>
<dbReference type="PIRSF" id="PIRSF000193">
    <property type="entry name" value="Pyrrol-5-carb_rd"/>
    <property type="match status" value="1"/>
</dbReference>
<dbReference type="Gene3D" id="3.40.50.720">
    <property type="entry name" value="NAD(P)-binding Rossmann-like Domain"/>
    <property type="match status" value="1"/>
</dbReference>
<comment type="catalytic activity">
    <reaction evidence="4 7">
        <text>L-proline + NADP(+) = (S)-1-pyrroline-5-carboxylate + NADPH + 2 H(+)</text>
        <dbReference type="Rhea" id="RHEA:14109"/>
        <dbReference type="ChEBI" id="CHEBI:15378"/>
        <dbReference type="ChEBI" id="CHEBI:17388"/>
        <dbReference type="ChEBI" id="CHEBI:57783"/>
        <dbReference type="ChEBI" id="CHEBI:58349"/>
        <dbReference type="ChEBI" id="CHEBI:60039"/>
        <dbReference type="EC" id="1.5.1.2"/>
    </reaction>
</comment>
<organism evidence="10 11">
    <name type="scientific">Sphingobium fluviale</name>
    <dbReference type="NCBI Taxonomy" id="2506423"/>
    <lineage>
        <taxon>Bacteria</taxon>
        <taxon>Pseudomonadati</taxon>
        <taxon>Pseudomonadota</taxon>
        <taxon>Alphaproteobacteria</taxon>
        <taxon>Sphingomonadales</taxon>
        <taxon>Sphingomonadaceae</taxon>
        <taxon>Sphingobium</taxon>
    </lineage>
</organism>
<dbReference type="GO" id="GO:0055129">
    <property type="term" value="P:L-proline biosynthetic process"/>
    <property type="evidence" value="ECO:0007669"/>
    <property type="project" value="UniProtKB-UniRule"/>
</dbReference>
<keyword evidence="4 7" id="KW-0641">Proline biosynthesis</keyword>
<dbReference type="InterPro" id="IPR036291">
    <property type="entry name" value="NAD(P)-bd_dom_sf"/>
</dbReference>
<dbReference type="EMBL" id="SBKP01000002">
    <property type="protein sequence ID" value="RXR30231.1"/>
    <property type="molecule type" value="Genomic_DNA"/>
</dbReference>
<evidence type="ECO:0000313" key="11">
    <source>
        <dbReference type="Proteomes" id="UP000290958"/>
    </source>
</evidence>
<dbReference type="EC" id="1.5.1.2" evidence="4 5"/>
<evidence type="ECO:0000256" key="1">
    <source>
        <dbReference type="ARBA" id="ARBA00005525"/>
    </source>
</evidence>
<dbReference type="PANTHER" id="PTHR11645">
    <property type="entry name" value="PYRROLINE-5-CARBOXYLATE REDUCTASE"/>
    <property type="match status" value="1"/>
</dbReference>
<dbReference type="GO" id="GO:0004735">
    <property type="term" value="F:pyrroline-5-carboxylate reductase activity"/>
    <property type="evidence" value="ECO:0007669"/>
    <property type="project" value="UniProtKB-UniRule"/>
</dbReference>
<evidence type="ECO:0000259" key="8">
    <source>
        <dbReference type="Pfam" id="PF03807"/>
    </source>
</evidence>
<reference evidence="11" key="1">
    <citation type="submission" date="2019-01" db="EMBL/GenBank/DDBJ databases">
        <title>Cytophagaceae bacterium strain CAR-16.</title>
        <authorList>
            <person name="Chen W.-M."/>
        </authorList>
    </citation>
    <scope>NUCLEOTIDE SEQUENCE [LARGE SCALE GENOMIC DNA]</scope>
    <source>
        <strain evidence="11">CHR27</strain>
    </source>
</reference>
<dbReference type="OrthoDB" id="9805754at2"/>
<dbReference type="InterPro" id="IPR053790">
    <property type="entry name" value="P5CR-like_CS"/>
</dbReference>
<dbReference type="HAMAP" id="MF_01925">
    <property type="entry name" value="P5C_reductase"/>
    <property type="match status" value="1"/>
</dbReference>
<dbReference type="SUPFAM" id="SSF48179">
    <property type="entry name" value="6-phosphogluconate dehydrogenase C-terminal domain-like"/>
    <property type="match status" value="1"/>
</dbReference>
<keyword evidence="4 7" id="KW-0028">Amino-acid biosynthesis</keyword>
<dbReference type="Gene3D" id="1.10.3730.10">
    <property type="entry name" value="ProC C-terminal domain-like"/>
    <property type="match status" value="1"/>
</dbReference>
<sequence>MPLNGLDRPVLMIGCGTMAGAILARWLETGLDPARVTVVDPGRSAPPAQGVSLLSALPAALPPRAVIMLGIKPQSLPDVAPLLSPLLANGQIIISILAGVTVAGLRAALGEKTDIVRIMPNTPVALGKGVCALYADAHTDAGLVDEAQRLLAPLGLVERIGAEAQFNLITALTGCGPAFVFRFIDALAHAATTLGLDADQAARLAMATVEGASALAVQAGEPPAILADKVASKGGMTREGLDVLDEGGRFFALLTEMMRAARDRGEELERLASAG</sequence>
<dbReference type="PANTHER" id="PTHR11645:SF0">
    <property type="entry name" value="PYRROLINE-5-CARBOXYLATE REDUCTASE 3"/>
    <property type="match status" value="1"/>
</dbReference>
<keyword evidence="2 4" id="KW-0521">NADP</keyword>
<dbReference type="InterPro" id="IPR028939">
    <property type="entry name" value="P5C_Rdtase_cat_N"/>
</dbReference>
<feature type="binding site" evidence="6">
    <location>
        <begin position="13"/>
        <end position="18"/>
    </location>
    <ligand>
        <name>NADP(+)</name>
        <dbReference type="ChEBI" id="CHEBI:58349"/>
    </ligand>
</feature>
<comment type="pathway">
    <text evidence="4 7">Amino-acid biosynthesis; L-proline biosynthesis; L-proline from L-glutamate 5-semialdehyde: step 1/1.</text>
</comment>
<dbReference type="Proteomes" id="UP000290958">
    <property type="component" value="Unassembled WGS sequence"/>
</dbReference>
<evidence type="ECO:0000256" key="7">
    <source>
        <dbReference type="RuleBase" id="RU003903"/>
    </source>
</evidence>
<evidence type="ECO:0000256" key="5">
    <source>
        <dbReference type="NCBIfam" id="TIGR00112"/>
    </source>
</evidence>